<dbReference type="InterPro" id="IPR041621">
    <property type="entry name" value="PDH_E1_M"/>
</dbReference>
<comment type="cofactor">
    <cofactor evidence="1 9">
        <name>thiamine diphosphate</name>
        <dbReference type="ChEBI" id="CHEBI:58937"/>
    </cofactor>
</comment>
<keyword evidence="6 9" id="KW-0786">Thiamine pyrophosphate</keyword>
<name>A0ABQ1RFE1_9ALTE</name>
<keyword evidence="5 9" id="KW-0560">Oxidoreductase</keyword>
<feature type="domain" description="Pyruvate dehydrogenase E1 component middle" evidence="11">
    <location>
        <begin position="478"/>
        <end position="699"/>
    </location>
</feature>
<organism evidence="13 14">
    <name type="scientific">Lacimicrobium alkaliphilum</name>
    <dbReference type="NCBI Taxonomy" id="1526571"/>
    <lineage>
        <taxon>Bacteria</taxon>
        <taxon>Pseudomonadati</taxon>
        <taxon>Pseudomonadota</taxon>
        <taxon>Gammaproteobacteria</taxon>
        <taxon>Alteromonadales</taxon>
        <taxon>Alteromonadaceae</taxon>
        <taxon>Lacimicrobium</taxon>
    </lineage>
</organism>
<evidence type="ECO:0000256" key="1">
    <source>
        <dbReference type="ARBA" id="ARBA00001964"/>
    </source>
</evidence>
<dbReference type="InterPro" id="IPR035807">
    <property type="entry name" value="PDC_E1_N"/>
</dbReference>
<dbReference type="PIRSF" id="PIRSF000156">
    <property type="entry name" value="Pyruvate_dh_E1"/>
    <property type="match status" value="1"/>
</dbReference>
<comment type="caution">
    <text evidence="13">The sequence shown here is derived from an EMBL/GenBank/DDBJ whole genome shotgun (WGS) entry which is preliminary data.</text>
</comment>
<evidence type="ECO:0000256" key="9">
    <source>
        <dbReference type="PIRNR" id="PIRNR000156"/>
    </source>
</evidence>
<dbReference type="Pfam" id="PF22613">
    <property type="entry name" value="Transketolase_C_1"/>
    <property type="match status" value="1"/>
</dbReference>
<dbReference type="PANTHER" id="PTHR43825:SF3">
    <property type="entry name" value="PYRUVATE DEHYDROGENASE E1 COMPONENT"/>
    <property type="match status" value="1"/>
</dbReference>
<dbReference type="Proteomes" id="UP000614272">
    <property type="component" value="Unassembled WGS sequence"/>
</dbReference>
<dbReference type="InterPro" id="IPR055152">
    <property type="entry name" value="Transketolase-like_C_2"/>
</dbReference>
<dbReference type="CDD" id="cd02017">
    <property type="entry name" value="TPP_E1_EcPDC_like"/>
    <property type="match status" value="1"/>
</dbReference>
<reference evidence="14" key="1">
    <citation type="journal article" date="2019" name="Int. J. Syst. Evol. Microbiol.">
        <title>The Global Catalogue of Microorganisms (GCM) 10K type strain sequencing project: providing services to taxonomists for standard genome sequencing and annotation.</title>
        <authorList>
            <consortium name="The Broad Institute Genomics Platform"/>
            <consortium name="The Broad Institute Genome Sequencing Center for Infectious Disease"/>
            <person name="Wu L."/>
            <person name="Ma J."/>
        </authorList>
    </citation>
    <scope>NUCLEOTIDE SEQUENCE [LARGE SCALE GENOMIC DNA]</scope>
    <source>
        <strain evidence="14">CGMCC 1.12923</strain>
    </source>
</reference>
<dbReference type="RefSeq" id="WP_099034342.1">
    <property type="nucleotide sequence ID" value="NZ_BMGJ01000007.1"/>
</dbReference>
<dbReference type="NCBIfam" id="TIGR00759">
    <property type="entry name" value="aceE"/>
    <property type="match status" value="1"/>
</dbReference>
<comment type="catalytic activity">
    <reaction evidence="8 9">
        <text>N(6)-[(R)-lipoyl]-L-lysyl-[protein] + pyruvate + H(+) = N(6)-[(R)-S(8)-acetyldihydrolipoyl]-L-lysyl-[protein] + CO2</text>
        <dbReference type="Rhea" id="RHEA:19189"/>
        <dbReference type="Rhea" id="RHEA-COMP:10474"/>
        <dbReference type="Rhea" id="RHEA-COMP:10478"/>
        <dbReference type="ChEBI" id="CHEBI:15361"/>
        <dbReference type="ChEBI" id="CHEBI:15378"/>
        <dbReference type="ChEBI" id="CHEBI:16526"/>
        <dbReference type="ChEBI" id="CHEBI:83099"/>
        <dbReference type="ChEBI" id="CHEBI:83111"/>
        <dbReference type="EC" id="1.2.4.1"/>
    </reaction>
</comment>
<dbReference type="SUPFAM" id="SSF52922">
    <property type="entry name" value="TK C-terminal domain-like"/>
    <property type="match status" value="1"/>
</dbReference>
<dbReference type="SUPFAM" id="SSF52518">
    <property type="entry name" value="Thiamin diphosphate-binding fold (THDP-binding)"/>
    <property type="match status" value="2"/>
</dbReference>
<dbReference type="Pfam" id="PF17831">
    <property type="entry name" value="PDH_E1_M"/>
    <property type="match status" value="1"/>
</dbReference>
<evidence type="ECO:0000259" key="10">
    <source>
        <dbReference type="Pfam" id="PF00456"/>
    </source>
</evidence>
<dbReference type="Gene3D" id="3.40.50.920">
    <property type="match status" value="1"/>
</dbReference>
<comment type="function">
    <text evidence="2 9">Component of the pyruvate dehydrogenase (PDH) complex, that catalyzes the overall conversion of pyruvate to acetyl-CoA and CO(2).</text>
</comment>
<evidence type="ECO:0000256" key="3">
    <source>
        <dbReference type="ARBA" id="ARBA00012281"/>
    </source>
</evidence>
<feature type="domain" description="Transketolase N-terminal" evidence="10">
    <location>
        <begin position="119"/>
        <end position="292"/>
    </location>
</feature>
<evidence type="ECO:0000256" key="5">
    <source>
        <dbReference type="ARBA" id="ARBA00023002"/>
    </source>
</evidence>
<gene>
    <name evidence="13" type="primary">aceE</name>
    <name evidence="13" type="ORF">GCM10011357_20220</name>
</gene>
<dbReference type="EMBL" id="BMGJ01000007">
    <property type="protein sequence ID" value="GGD64855.1"/>
    <property type="molecule type" value="Genomic_DNA"/>
</dbReference>
<dbReference type="InterPro" id="IPR004660">
    <property type="entry name" value="PDH_E1"/>
</dbReference>
<protein>
    <recommendedName>
        <fullName evidence="4 9">Pyruvate dehydrogenase E1 component</fullName>
        <ecNumber evidence="3 9">1.2.4.1</ecNumber>
    </recommendedName>
</protein>
<evidence type="ECO:0000256" key="8">
    <source>
        <dbReference type="ARBA" id="ARBA00051231"/>
    </source>
</evidence>
<dbReference type="Gene3D" id="3.40.50.970">
    <property type="match status" value="2"/>
</dbReference>
<evidence type="ECO:0000256" key="7">
    <source>
        <dbReference type="ARBA" id="ARBA00023317"/>
    </source>
</evidence>
<evidence type="ECO:0000256" key="6">
    <source>
        <dbReference type="ARBA" id="ARBA00023052"/>
    </source>
</evidence>
<accession>A0ABQ1RFE1</accession>
<keyword evidence="14" id="KW-1185">Reference proteome</keyword>
<proteinExistence type="predicted"/>
<evidence type="ECO:0000259" key="11">
    <source>
        <dbReference type="Pfam" id="PF17831"/>
    </source>
</evidence>
<dbReference type="Pfam" id="PF00456">
    <property type="entry name" value="Transketolase_N"/>
    <property type="match status" value="1"/>
</dbReference>
<feature type="domain" description="Transketolase-like C-terminal" evidence="12">
    <location>
        <begin position="712"/>
        <end position="848"/>
    </location>
</feature>
<dbReference type="InterPro" id="IPR009014">
    <property type="entry name" value="Transketo_C/PFOR_II"/>
</dbReference>
<sequence length="890" mass="99807">MAEQMKPDVDPQETQEWLESLEAVLETEGTDRAHFLLESLIEKARRNGGHLPYTATTAYVNTIPAGQEPTMPGDQSIEARIRSAIRWNALMMVLRASKKDLELGGHISSFASSAMLYDVGFNHFFKAPNEQDGGDFLYIQGHVSPGIYSRAYIEGRLSENQLDGFRQEVDGKGLSSYPHPKLMPDFWQFPTVSMGLGPIQAIYTARFLKYLTDRGIKDCSNQRVWCFLGDGECDEPESLGAIGLAAREGLDNLTFVVNCNLQRLDGPVRGNGKIIQELEGNFRGAGWEVFKVIWGRYWDPLLARDTKGKLIDLMNETVDGEYQNYKAKGGKYTRDNFFGKYPELKEMVANMSDEDIWRLNRGGHDPVKVYAAYKRAVETKGRPQVILAKTVKGYGMGAAGEGKNIAHQVKKMDMTAVKQYRDRFNIPVSDDKLEELPYFRFDKDSAEMKYLRERREALKGYMPVRRPKATENLPAPALKAFEAITKGSGEREISTTMAFVRVLTAMLKDKEVGQRVVPIIPDEARTFGMEGLFRQVGIYSHHGQKYEPQDADQVAYYREDKKGQVLQEGINELGAMASWLAAGTSYSNNDLPMIPVYIYYSMFGFQRVGDLAWAAGDSQCRGFLVGGTAGRTTLNGEGLQHQDGHSHTQAGLIPNCVSYDPTYGYEIAVIVQDGMRRMFEEQENVFYYLTVMNENYVQPRMPSNAVEGIIKGIYKLDEIKATKTKQSVRLLGSGTILLQVREAAQLLKEKFGISSEVYSVTSFNELAREGLDCERHNMLNPDKEEQVPFITQLLSEGVDGPTIAATDYIKSYADQVRAFVPGSYRVLGTDGFGRSDSRANLRRHFEVDAAYIVVASLHELAKAGSIDKKRVAEAIEMFSIDVDKLNPLYA</sequence>
<evidence type="ECO:0000313" key="13">
    <source>
        <dbReference type="EMBL" id="GGD64855.1"/>
    </source>
</evidence>
<evidence type="ECO:0000256" key="2">
    <source>
        <dbReference type="ARBA" id="ARBA00003157"/>
    </source>
</evidence>
<evidence type="ECO:0000259" key="12">
    <source>
        <dbReference type="Pfam" id="PF22613"/>
    </source>
</evidence>
<evidence type="ECO:0000313" key="14">
    <source>
        <dbReference type="Proteomes" id="UP000614272"/>
    </source>
</evidence>
<dbReference type="PANTHER" id="PTHR43825">
    <property type="entry name" value="PYRUVATE DEHYDROGENASE E1 COMPONENT"/>
    <property type="match status" value="1"/>
</dbReference>
<dbReference type="InterPro" id="IPR051157">
    <property type="entry name" value="PDH/Transketolase"/>
</dbReference>
<keyword evidence="7 9" id="KW-0670">Pyruvate</keyword>
<evidence type="ECO:0000256" key="4">
    <source>
        <dbReference type="ARBA" id="ARBA00017172"/>
    </source>
</evidence>
<dbReference type="EC" id="1.2.4.1" evidence="3 9"/>
<dbReference type="InterPro" id="IPR005474">
    <property type="entry name" value="Transketolase_N"/>
</dbReference>
<dbReference type="InterPro" id="IPR029061">
    <property type="entry name" value="THDP-binding"/>
</dbReference>